<keyword evidence="1" id="KW-0472">Membrane</keyword>
<proteinExistence type="predicted"/>
<feature type="transmembrane region" description="Helical" evidence="1">
    <location>
        <begin position="66"/>
        <end position="83"/>
    </location>
</feature>
<dbReference type="Proteomes" id="UP000332487">
    <property type="component" value="Unassembled WGS sequence"/>
</dbReference>
<evidence type="ECO:0000313" key="2">
    <source>
        <dbReference type="EMBL" id="EET90460.1"/>
    </source>
</evidence>
<dbReference type="EMBL" id="GG697237">
    <property type="protein sequence ID" value="EET90460.1"/>
    <property type="molecule type" value="Genomic_DNA"/>
</dbReference>
<reference evidence="2 3" key="2">
    <citation type="journal article" date="2010" name="Proc. Natl. Acad. Sci. U.S.A.">
        <title>Enigmatic, ultrasmall, uncultivated Archaea.</title>
        <authorList>
            <person name="Baker B.J."/>
            <person name="Comolli L.R."/>
            <person name="Dick G.J."/>
            <person name="Hauser L.J."/>
            <person name="Hyatt D."/>
            <person name="Dill B.D."/>
            <person name="Land M.L."/>
            <person name="Verberkmoes N.C."/>
            <person name="Hettich R.L."/>
            <person name="Banfield J.F."/>
        </authorList>
    </citation>
    <scope>NUCLEOTIDE SEQUENCE [LARGE SCALE GENOMIC DNA]</scope>
    <source>
        <strain evidence="2">ARMAN-2</strain>
    </source>
</reference>
<keyword evidence="1" id="KW-1133">Transmembrane helix</keyword>
<protein>
    <submittedName>
        <fullName evidence="2">Uncharacterized protein</fullName>
    </submittedName>
</protein>
<organism evidence="2 3">
    <name type="scientific">Candidatus Micrarchaeum acidiphilum ARMAN-2</name>
    <dbReference type="NCBI Taxonomy" id="425595"/>
    <lineage>
        <taxon>Archaea</taxon>
        <taxon>Candidatus Micrarchaeota</taxon>
        <taxon>Candidatus Micrarchaeia</taxon>
        <taxon>Candidatus Micrarchaeales</taxon>
        <taxon>Candidatus Micrarchaeaceae</taxon>
        <taxon>Candidatus Micrarchaeum</taxon>
    </lineage>
</organism>
<evidence type="ECO:0000313" key="3">
    <source>
        <dbReference type="Proteomes" id="UP000332487"/>
    </source>
</evidence>
<evidence type="ECO:0000256" key="1">
    <source>
        <dbReference type="SAM" id="Phobius"/>
    </source>
</evidence>
<gene>
    <name evidence="2" type="ORF">UNLARM2_0136</name>
</gene>
<sequence length="131" mass="14015">MVWMNGRTGVYSALFFLLVMFTALNSSITTQQYKVPQPYNLIVAIILIIAVVAIGIKFIKNVLTTILIFVVLFILASVAYSFFTTGALTLSGVSGFIGGIVSFLKEILGVSHAVSNTVSNVSKAGSNIPYS</sequence>
<feature type="transmembrane region" description="Helical" evidence="1">
    <location>
        <begin position="39"/>
        <end position="59"/>
    </location>
</feature>
<keyword evidence="1" id="KW-0812">Transmembrane</keyword>
<name>C7DGD2_MICA2</name>
<reference evidence="2 3" key="1">
    <citation type="journal article" date="2009" name="Genome Biol.">
        <title>Community-wide analysis of microbial genome sequence signatures.</title>
        <authorList>
            <person name="Dick G.J."/>
            <person name="Andersson A.F."/>
            <person name="Baker B.J."/>
            <person name="Simmons S.L."/>
            <person name="Thomas B.C."/>
            <person name="Yelton A.P."/>
            <person name="Banfield J.F."/>
        </authorList>
    </citation>
    <scope>NUCLEOTIDE SEQUENCE [LARGE SCALE GENOMIC DNA]</scope>
    <source>
        <strain evidence="2">ARMAN-2</strain>
    </source>
</reference>
<dbReference type="AlphaFoldDB" id="C7DGD2"/>
<keyword evidence="3" id="KW-1185">Reference proteome</keyword>
<accession>C7DGD2</accession>